<evidence type="ECO:0000313" key="1">
    <source>
        <dbReference type="EMBL" id="RVE56728.1"/>
    </source>
</evidence>
<reference evidence="1 2" key="2">
    <citation type="submission" date="2019-01" db="EMBL/GenBank/DDBJ databases">
        <title>A chromosome length genome reference of the Java medaka (oryzias javanicus).</title>
        <authorList>
            <person name="Herpin A."/>
            <person name="Takehana Y."/>
            <person name="Naruse K."/>
            <person name="Ansai S."/>
            <person name="Kawaguchi M."/>
        </authorList>
    </citation>
    <scope>NUCLEOTIDE SEQUENCE [LARGE SCALE GENOMIC DNA]</scope>
    <source>
        <strain evidence="1">RS831</strain>
        <tissue evidence="1">Whole body</tissue>
    </source>
</reference>
<name>A0A3S2NQ90_ORYJA</name>
<reference evidence="1 2" key="1">
    <citation type="submission" date="2018-11" db="EMBL/GenBank/DDBJ databases">
        <authorList>
            <person name="Lopez-Roques C."/>
            <person name="Donnadieu C."/>
            <person name="Bouchez O."/>
            <person name="Klopp C."/>
            <person name="Cabau C."/>
            <person name="Zahm M."/>
        </authorList>
    </citation>
    <scope>NUCLEOTIDE SEQUENCE [LARGE SCALE GENOMIC DNA]</scope>
    <source>
        <strain evidence="1">RS831</strain>
        <tissue evidence="1">Whole body</tissue>
    </source>
</reference>
<dbReference type="Proteomes" id="UP000283210">
    <property type="component" value="Chromosome 23"/>
</dbReference>
<organism evidence="1 2">
    <name type="scientific">Oryzias javanicus</name>
    <name type="common">Javanese ricefish</name>
    <name type="synonym">Aplocheilus javanicus</name>
    <dbReference type="NCBI Taxonomy" id="123683"/>
    <lineage>
        <taxon>Eukaryota</taxon>
        <taxon>Metazoa</taxon>
        <taxon>Chordata</taxon>
        <taxon>Craniata</taxon>
        <taxon>Vertebrata</taxon>
        <taxon>Euteleostomi</taxon>
        <taxon>Actinopterygii</taxon>
        <taxon>Neopterygii</taxon>
        <taxon>Teleostei</taxon>
        <taxon>Neoteleostei</taxon>
        <taxon>Acanthomorphata</taxon>
        <taxon>Ovalentaria</taxon>
        <taxon>Atherinomorphae</taxon>
        <taxon>Beloniformes</taxon>
        <taxon>Adrianichthyidae</taxon>
        <taxon>Oryziinae</taxon>
        <taxon>Oryzias</taxon>
    </lineage>
</organism>
<dbReference type="AlphaFoldDB" id="A0A3S2NQ90"/>
<dbReference type="OrthoDB" id="8963257at2759"/>
<accession>A0A3S2NQ90</accession>
<gene>
    <name evidence="1" type="ORF">OJAV_G00224060</name>
</gene>
<evidence type="ECO:0000313" key="2">
    <source>
        <dbReference type="Proteomes" id="UP000283210"/>
    </source>
</evidence>
<proteinExistence type="predicted"/>
<sequence length="134" mass="15638">MCRKTMETTSEMIKTDFLQQTSKHECKCFSLYSTDNEVFKLQRPLSKSAIRKQRRRDLKRAELAKLAGFFLSKNETQKTGKRNRLSVRLPEGAMAPGNTTQYLMSRVLEALPDSDFEDCLAFQQRNFDEIFDRV</sequence>
<protein>
    <submittedName>
        <fullName evidence="1">Uncharacterized protein</fullName>
    </submittedName>
</protein>
<keyword evidence="2" id="KW-1185">Reference proteome</keyword>
<dbReference type="EMBL" id="CM012459">
    <property type="protein sequence ID" value="RVE56728.1"/>
    <property type="molecule type" value="Genomic_DNA"/>
</dbReference>